<dbReference type="GO" id="GO:0006487">
    <property type="term" value="P:protein N-linked glycosylation"/>
    <property type="evidence" value="ECO:0007669"/>
    <property type="project" value="TreeGrafter"/>
</dbReference>
<evidence type="ECO:0000256" key="5">
    <source>
        <dbReference type="ARBA" id="ARBA00022679"/>
    </source>
</evidence>
<gene>
    <name evidence="12" type="primary">ALG9</name>
    <name evidence="12" type="ORF">TR144100</name>
</gene>
<feature type="transmembrane region" description="Helical" evidence="10">
    <location>
        <begin position="267"/>
        <end position="289"/>
    </location>
</feature>
<keyword evidence="7 10" id="KW-0256">Endoplasmic reticulum</keyword>
<feature type="transmembrane region" description="Helical" evidence="10">
    <location>
        <begin position="60"/>
        <end position="80"/>
    </location>
</feature>
<keyword evidence="11" id="KW-0732">Signal</keyword>
<dbReference type="Pfam" id="PF03901">
    <property type="entry name" value="Glyco_transf_22"/>
    <property type="match status" value="1"/>
</dbReference>
<keyword evidence="9 10" id="KW-0472">Membrane</keyword>
<feature type="transmembrane region" description="Helical" evidence="10">
    <location>
        <begin position="301"/>
        <end position="323"/>
    </location>
</feature>
<evidence type="ECO:0000256" key="10">
    <source>
        <dbReference type="RuleBase" id="RU363075"/>
    </source>
</evidence>
<comment type="pathway">
    <text evidence="2">Protein modification; protein glycosylation.</text>
</comment>
<evidence type="ECO:0000256" key="1">
    <source>
        <dbReference type="ARBA" id="ARBA00004477"/>
    </source>
</evidence>
<evidence type="ECO:0000313" key="12">
    <source>
        <dbReference type="EMBL" id="JAP49789.1"/>
    </source>
</evidence>
<feature type="chain" id="PRO_5007051044" description="Mannosyltransferase" evidence="11">
    <location>
        <begin position="18"/>
        <end position="560"/>
    </location>
</feature>
<comment type="similarity">
    <text evidence="3 10">Belongs to the glycosyltransferase 22 family.</text>
</comment>
<keyword evidence="8 10" id="KW-1133">Transmembrane helix</keyword>
<reference evidence="12" key="1">
    <citation type="submission" date="2016-01" db="EMBL/GenBank/DDBJ databases">
        <title>Reference transcriptome for the parasite Schistocephalus solidus: insights into the molecular evolution of parasitism.</title>
        <authorList>
            <person name="Hebert F.O."/>
            <person name="Grambauer S."/>
            <person name="Barber I."/>
            <person name="Landry C.R."/>
            <person name="Aubin-Horth N."/>
        </authorList>
    </citation>
    <scope>NUCLEOTIDE SEQUENCE</scope>
</reference>
<keyword evidence="4 10" id="KW-0328">Glycosyltransferase</keyword>
<dbReference type="AlphaFoldDB" id="A0A0X3PD78"/>
<feature type="transmembrane region" description="Helical" evidence="10">
    <location>
        <begin position="200"/>
        <end position="223"/>
    </location>
</feature>
<evidence type="ECO:0000256" key="8">
    <source>
        <dbReference type="ARBA" id="ARBA00022989"/>
    </source>
</evidence>
<sequence>MWHVYLKLGILSALASSLWNTINDCDESFNYLEPLYFISSNESAFQTWEYSPEYALRSYLYLWTFGWPACLLKVFGLPAWFKFLCIRLQLSLLYAFASCLLAHFCSKRLFPNEPAERASFGIIFCVLGLASPGAFISMSSAVPSAYGASMTSLMLAFWINGDLFFAVGTVAFSALLLWPFTACLGIPLAIFFLVKDPKRFFAYTIFWAAIIIPPIVVVDSYYYGKFVFPTWNIISYNALSAIGGRSLSQLYGTEPLMYYVKNYLLNYNIAFVVAVVILPMFITICLLQSVFRTLSTPVKNLIDVALMAFSPFLLWNVVFFLQSHKEERFLFPCFPCLSIMSALVFCPLLRIPRQKTSFKAFPPILLIVAFVVTFILISLSRILAITSGYSAPMFLVTHLPPPQTPATLCIGRDWHYFPSQFLLPDGNEKWNVAFLKSAFKGQLPGKFAEGVGIISATRTAINKFNDMNREESDRFIDLEQCNFILDRISPPGKNEVQYSADIKKWKVLLERQILDRPADKTNYGDDGLRKLLSTLKRAFYIPFLFTKDNKWITMHILKKI</sequence>
<feature type="transmembrane region" description="Helical" evidence="10">
    <location>
        <begin position="329"/>
        <end position="349"/>
    </location>
</feature>
<dbReference type="PANTHER" id="PTHR22760:SF2">
    <property type="entry name" value="ALPHA-1,2-MANNOSYLTRANSFERASE ALG9"/>
    <property type="match status" value="1"/>
</dbReference>
<feature type="transmembrane region" description="Helical" evidence="10">
    <location>
        <begin position="118"/>
        <end position="143"/>
    </location>
</feature>
<dbReference type="UniPathway" id="UPA00378"/>
<evidence type="ECO:0000256" key="9">
    <source>
        <dbReference type="ARBA" id="ARBA00023136"/>
    </source>
</evidence>
<evidence type="ECO:0000256" key="11">
    <source>
        <dbReference type="SAM" id="SignalP"/>
    </source>
</evidence>
<name>A0A0X3PD78_SCHSO</name>
<dbReference type="EC" id="2.4.1.-" evidence="10"/>
<comment type="subcellular location">
    <subcellularLocation>
        <location evidence="1 10">Endoplasmic reticulum membrane</location>
        <topology evidence="1 10">Multi-pass membrane protein</topology>
    </subcellularLocation>
</comment>
<dbReference type="EMBL" id="GEEE01013436">
    <property type="protein sequence ID" value="JAP49789.1"/>
    <property type="molecule type" value="Transcribed_RNA"/>
</dbReference>
<dbReference type="GO" id="GO:0005789">
    <property type="term" value="C:endoplasmic reticulum membrane"/>
    <property type="evidence" value="ECO:0007669"/>
    <property type="project" value="UniProtKB-SubCell"/>
</dbReference>
<feature type="transmembrane region" description="Helical" evidence="10">
    <location>
        <begin position="361"/>
        <end position="384"/>
    </location>
</feature>
<keyword evidence="6 10" id="KW-0812">Transmembrane</keyword>
<evidence type="ECO:0000256" key="2">
    <source>
        <dbReference type="ARBA" id="ARBA00004922"/>
    </source>
</evidence>
<dbReference type="PANTHER" id="PTHR22760">
    <property type="entry name" value="GLYCOSYLTRANSFERASE"/>
    <property type="match status" value="1"/>
</dbReference>
<evidence type="ECO:0000256" key="4">
    <source>
        <dbReference type="ARBA" id="ARBA00022676"/>
    </source>
</evidence>
<organism evidence="12">
    <name type="scientific">Schistocephalus solidus</name>
    <name type="common">Tapeworm</name>
    <dbReference type="NCBI Taxonomy" id="70667"/>
    <lineage>
        <taxon>Eukaryota</taxon>
        <taxon>Metazoa</taxon>
        <taxon>Spiralia</taxon>
        <taxon>Lophotrochozoa</taxon>
        <taxon>Platyhelminthes</taxon>
        <taxon>Cestoda</taxon>
        <taxon>Eucestoda</taxon>
        <taxon>Diphyllobothriidea</taxon>
        <taxon>Diphyllobothriidae</taxon>
        <taxon>Schistocephalus</taxon>
    </lineage>
</organism>
<proteinExistence type="inferred from homology"/>
<dbReference type="GO" id="GO:0000026">
    <property type="term" value="F:alpha-1,2-mannosyltransferase activity"/>
    <property type="evidence" value="ECO:0007669"/>
    <property type="project" value="TreeGrafter"/>
</dbReference>
<feature type="transmembrane region" description="Helical" evidence="10">
    <location>
        <begin position="86"/>
        <end position="106"/>
    </location>
</feature>
<dbReference type="InterPro" id="IPR005599">
    <property type="entry name" value="GPI_mannosylTrfase"/>
</dbReference>
<evidence type="ECO:0000256" key="3">
    <source>
        <dbReference type="ARBA" id="ARBA00007063"/>
    </source>
</evidence>
<keyword evidence="5 12" id="KW-0808">Transferase</keyword>
<evidence type="ECO:0000256" key="7">
    <source>
        <dbReference type="ARBA" id="ARBA00022824"/>
    </source>
</evidence>
<evidence type="ECO:0000256" key="6">
    <source>
        <dbReference type="ARBA" id="ARBA00022692"/>
    </source>
</evidence>
<feature type="transmembrane region" description="Helical" evidence="10">
    <location>
        <begin position="163"/>
        <end position="193"/>
    </location>
</feature>
<protein>
    <recommendedName>
        <fullName evidence="10">Mannosyltransferase</fullName>
        <ecNumber evidence="10">2.4.1.-</ecNumber>
    </recommendedName>
</protein>
<accession>A0A0X3PD78</accession>
<feature type="signal peptide" evidence="11">
    <location>
        <begin position="1"/>
        <end position="17"/>
    </location>
</feature>